<evidence type="ECO:0000313" key="1">
    <source>
        <dbReference type="EMBL" id="EMC91088.1"/>
    </source>
</evidence>
<protein>
    <submittedName>
        <fullName evidence="1">Uncharacterized protein</fullName>
    </submittedName>
</protein>
<dbReference type="AlphaFoldDB" id="M2MII8"/>
<dbReference type="HOGENOM" id="CLU_1124337_0_0_1"/>
<name>M2MII8_BAUPA</name>
<dbReference type="EMBL" id="KB445564">
    <property type="protein sequence ID" value="EMC91088.1"/>
    <property type="molecule type" value="Genomic_DNA"/>
</dbReference>
<gene>
    <name evidence="1" type="ORF">BAUCODRAFT_314443</name>
</gene>
<sequence length="247" mass="27238">MGSASPPVIPGVGDMLRNRRQALTYGRQLVQSQLQQQKASKSASTTTTHTETIVRTSYTAQGSQHQALVPRVTYALLQSPPLFTAGFVQQQGQARTLPLEPLISVAKMANGRVLPSPFHQPQPQYVRDDAAQQLKDLSHQMTIAGPSPVQPLNYDHLKITMAAEAVNKPQDRKTQTTHVTEEKRMVKSKKSKNAGTGEAAAVRGESEQFEQEVRAMIATSAMRVCPARYHWYKRKSGVYMCGGGKPW</sequence>
<accession>M2MII8</accession>
<dbReference type="Proteomes" id="UP000011761">
    <property type="component" value="Unassembled WGS sequence"/>
</dbReference>
<proteinExistence type="predicted"/>
<dbReference type="KEGG" id="bcom:BAUCODRAFT_314443"/>
<organism evidence="1 2">
    <name type="scientific">Baudoinia panamericana (strain UAMH 10762)</name>
    <name type="common">Angels' share fungus</name>
    <name type="synonym">Baudoinia compniacensis (strain UAMH 10762)</name>
    <dbReference type="NCBI Taxonomy" id="717646"/>
    <lineage>
        <taxon>Eukaryota</taxon>
        <taxon>Fungi</taxon>
        <taxon>Dikarya</taxon>
        <taxon>Ascomycota</taxon>
        <taxon>Pezizomycotina</taxon>
        <taxon>Dothideomycetes</taxon>
        <taxon>Dothideomycetidae</taxon>
        <taxon>Mycosphaerellales</taxon>
        <taxon>Teratosphaeriaceae</taxon>
        <taxon>Baudoinia</taxon>
    </lineage>
</organism>
<dbReference type="GeneID" id="19111475"/>
<reference evidence="1 2" key="1">
    <citation type="journal article" date="2012" name="PLoS Pathog.">
        <title>Diverse lifestyles and strategies of plant pathogenesis encoded in the genomes of eighteen Dothideomycetes fungi.</title>
        <authorList>
            <person name="Ohm R.A."/>
            <person name="Feau N."/>
            <person name="Henrissat B."/>
            <person name="Schoch C.L."/>
            <person name="Horwitz B.A."/>
            <person name="Barry K.W."/>
            <person name="Condon B.J."/>
            <person name="Copeland A.C."/>
            <person name="Dhillon B."/>
            <person name="Glaser F."/>
            <person name="Hesse C.N."/>
            <person name="Kosti I."/>
            <person name="LaButti K."/>
            <person name="Lindquist E.A."/>
            <person name="Lucas S."/>
            <person name="Salamov A.A."/>
            <person name="Bradshaw R.E."/>
            <person name="Ciuffetti L."/>
            <person name="Hamelin R.C."/>
            <person name="Kema G.H.J."/>
            <person name="Lawrence C."/>
            <person name="Scott J.A."/>
            <person name="Spatafora J.W."/>
            <person name="Turgeon B.G."/>
            <person name="de Wit P.J.G.M."/>
            <person name="Zhong S."/>
            <person name="Goodwin S.B."/>
            <person name="Grigoriev I.V."/>
        </authorList>
    </citation>
    <scope>NUCLEOTIDE SEQUENCE [LARGE SCALE GENOMIC DNA]</scope>
    <source>
        <strain evidence="1 2">UAMH 10762</strain>
    </source>
</reference>
<keyword evidence="2" id="KW-1185">Reference proteome</keyword>
<evidence type="ECO:0000313" key="2">
    <source>
        <dbReference type="Proteomes" id="UP000011761"/>
    </source>
</evidence>
<dbReference type="RefSeq" id="XP_007681568.1">
    <property type="nucleotide sequence ID" value="XM_007683378.1"/>
</dbReference>